<evidence type="ECO:0000313" key="2">
    <source>
        <dbReference type="EMBL" id="TKK76392.1"/>
    </source>
</evidence>
<dbReference type="SUPFAM" id="SSF53474">
    <property type="entry name" value="alpha/beta-Hydrolases"/>
    <property type="match status" value="1"/>
</dbReference>
<dbReference type="InterPro" id="IPR029058">
    <property type="entry name" value="AB_hydrolase_fold"/>
</dbReference>
<dbReference type="GO" id="GO:0046503">
    <property type="term" value="P:glycerolipid catabolic process"/>
    <property type="evidence" value="ECO:0007669"/>
    <property type="project" value="TreeGrafter"/>
</dbReference>
<organism evidence="2 3">
    <name type="scientific">Kribbella jiaozuonensis</name>
    <dbReference type="NCBI Taxonomy" id="2575441"/>
    <lineage>
        <taxon>Bacteria</taxon>
        <taxon>Bacillati</taxon>
        <taxon>Actinomycetota</taxon>
        <taxon>Actinomycetes</taxon>
        <taxon>Propionibacteriales</taxon>
        <taxon>Kribbellaceae</taxon>
        <taxon>Kribbella</taxon>
    </lineage>
</organism>
<protein>
    <submittedName>
        <fullName evidence="2">Poly(3-hydroxyalkanoate) depolymerase</fullName>
    </submittedName>
</protein>
<dbReference type="Proteomes" id="UP000305836">
    <property type="component" value="Unassembled WGS sequence"/>
</dbReference>
<keyword evidence="3" id="KW-1185">Reference proteome</keyword>
<dbReference type="PRINTS" id="PR00111">
    <property type="entry name" value="ABHYDROLASE"/>
</dbReference>
<reference evidence="2 3" key="1">
    <citation type="submission" date="2019-04" db="EMBL/GenBank/DDBJ databases">
        <title>Kribbella sp. NEAU-THZ 27 nov., a novel actinomycete isolated from soil.</title>
        <authorList>
            <person name="Duan L."/>
        </authorList>
    </citation>
    <scope>NUCLEOTIDE SEQUENCE [LARGE SCALE GENOMIC DNA]</scope>
    <source>
        <strain evidence="3">NEAU-THZ27</strain>
    </source>
</reference>
<dbReference type="EMBL" id="SZPZ01000004">
    <property type="protein sequence ID" value="TKK76392.1"/>
    <property type="molecule type" value="Genomic_DNA"/>
</dbReference>
<proteinExistence type="predicted"/>
<feature type="domain" description="AB hydrolase-1" evidence="1">
    <location>
        <begin position="30"/>
        <end position="169"/>
    </location>
</feature>
<dbReference type="InterPro" id="IPR011942">
    <property type="entry name" value="PHA_depoly_arom"/>
</dbReference>
<dbReference type="OrthoDB" id="7958481at2"/>
<dbReference type="AlphaFoldDB" id="A0A4U3LLK4"/>
<comment type="caution">
    <text evidence="2">The sequence shown here is derived from an EMBL/GenBank/DDBJ whole genome shotgun (WGS) entry which is preliminary data.</text>
</comment>
<sequence length="269" mass="29061">MCGSPDVEMLTVAGHRIRYDVRPGDARRTPLVLCCGIGAGLEVLQPVVDQLDGTVIRFDVPGVGGSPTGVLPASIPMLAWMVDRMLTRLGYGEVDVLGLSWGGALAQQLAFQHRRRVRRLVLVSTGTGVLMVPGRPTTLLKMITPRRFGDPGYAAGMAGYLYGGSARQHSDTIRKVFGEQVRAGSWRGYMYQLAAGACWTSLPFLGLIRQPTLVLTGDDDPIIPVVNGRILARLIPAAELHIYPGGHVELVTEAPTLVPVITNFLRRTL</sequence>
<gene>
    <name evidence="2" type="primary">phaZ</name>
    <name evidence="2" type="ORF">FDA38_28785</name>
</gene>
<accession>A0A4U3LLK4</accession>
<evidence type="ECO:0000259" key="1">
    <source>
        <dbReference type="Pfam" id="PF00561"/>
    </source>
</evidence>
<dbReference type="NCBIfam" id="TIGR02240">
    <property type="entry name" value="PHA_depoly_arom"/>
    <property type="match status" value="1"/>
</dbReference>
<dbReference type="InterPro" id="IPR000073">
    <property type="entry name" value="AB_hydrolase_1"/>
</dbReference>
<name>A0A4U3LLK4_9ACTN</name>
<dbReference type="PANTHER" id="PTHR43433:SF5">
    <property type="entry name" value="AB HYDROLASE-1 DOMAIN-CONTAINING PROTEIN"/>
    <property type="match status" value="1"/>
</dbReference>
<evidence type="ECO:0000313" key="3">
    <source>
        <dbReference type="Proteomes" id="UP000305836"/>
    </source>
</evidence>
<dbReference type="GO" id="GO:0004806">
    <property type="term" value="F:triacylglycerol lipase activity"/>
    <property type="evidence" value="ECO:0007669"/>
    <property type="project" value="TreeGrafter"/>
</dbReference>
<dbReference type="Pfam" id="PF00561">
    <property type="entry name" value="Abhydrolase_1"/>
    <property type="match status" value="1"/>
</dbReference>
<dbReference type="PANTHER" id="PTHR43433">
    <property type="entry name" value="HYDROLASE, ALPHA/BETA FOLD FAMILY PROTEIN"/>
    <property type="match status" value="1"/>
</dbReference>
<dbReference type="Gene3D" id="3.40.50.1820">
    <property type="entry name" value="alpha/beta hydrolase"/>
    <property type="match status" value="1"/>
</dbReference>
<dbReference type="InterPro" id="IPR050471">
    <property type="entry name" value="AB_hydrolase"/>
</dbReference>